<reference evidence="9 10" key="1">
    <citation type="journal article" date="2013" name="PLoS Genet.">
        <title>Comparative genome structure, secondary metabolite, and effector coding capacity across Cochliobolus pathogens.</title>
        <authorList>
            <person name="Condon B.J."/>
            <person name="Leng Y."/>
            <person name="Wu D."/>
            <person name="Bushley K.E."/>
            <person name="Ohm R.A."/>
            <person name="Otillar R."/>
            <person name="Martin J."/>
            <person name="Schackwitz W."/>
            <person name="Grimwood J."/>
            <person name="MohdZainudin N."/>
            <person name="Xue C."/>
            <person name="Wang R."/>
            <person name="Manning V.A."/>
            <person name="Dhillon B."/>
            <person name="Tu Z.J."/>
            <person name="Steffenson B.J."/>
            <person name="Salamov A."/>
            <person name="Sun H."/>
            <person name="Lowry S."/>
            <person name="LaButti K."/>
            <person name="Han J."/>
            <person name="Copeland A."/>
            <person name="Lindquist E."/>
            <person name="Barry K."/>
            <person name="Schmutz J."/>
            <person name="Baker S.E."/>
            <person name="Ciuffetti L.M."/>
            <person name="Grigoriev I.V."/>
            <person name="Zhong S."/>
            <person name="Turgeon B.G."/>
        </authorList>
    </citation>
    <scope>NUCLEOTIDE SEQUENCE [LARGE SCALE GENOMIC DNA]</scope>
    <source>
        <strain evidence="9 10">FI3</strain>
    </source>
</reference>
<dbReference type="EMBL" id="KI968736">
    <property type="protein sequence ID" value="EUN26815.1"/>
    <property type="molecule type" value="Genomic_DNA"/>
</dbReference>
<feature type="transmembrane region" description="Helical" evidence="7">
    <location>
        <begin position="122"/>
        <end position="141"/>
    </location>
</feature>
<dbReference type="GO" id="GO:0005886">
    <property type="term" value="C:plasma membrane"/>
    <property type="evidence" value="ECO:0007669"/>
    <property type="project" value="TreeGrafter"/>
</dbReference>
<dbReference type="Pfam" id="PF07690">
    <property type="entry name" value="MFS_1"/>
    <property type="match status" value="1"/>
</dbReference>
<feature type="compositionally biased region" description="Basic and acidic residues" evidence="6">
    <location>
        <begin position="12"/>
        <end position="26"/>
    </location>
</feature>
<dbReference type="SUPFAM" id="SSF103473">
    <property type="entry name" value="MFS general substrate transporter"/>
    <property type="match status" value="2"/>
</dbReference>
<evidence type="ECO:0000256" key="4">
    <source>
        <dbReference type="ARBA" id="ARBA00022989"/>
    </source>
</evidence>
<feature type="transmembrane region" description="Helical" evidence="7">
    <location>
        <begin position="153"/>
        <end position="173"/>
    </location>
</feature>
<evidence type="ECO:0000313" key="10">
    <source>
        <dbReference type="Proteomes" id="UP000054337"/>
    </source>
</evidence>
<dbReference type="PROSITE" id="PS50850">
    <property type="entry name" value="MFS"/>
    <property type="match status" value="1"/>
</dbReference>
<feature type="compositionally biased region" description="Low complexity" evidence="6">
    <location>
        <begin position="1"/>
        <end position="11"/>
    </location>
</feature>
<dbReference type="InterPro" id="IPR036259">
    <property type="entry name" value="MFS_trans_sf"/>
</dbReference>
<feature type="transmembrane region" description="Helical" evidence="7">
    <location>
        <begin position="92"/>
        <end position="110"/>
    </location>
</feature>
<keyword evidence="5 7" id="KW-0472">Membrane</keyword>
<feature type="transmembrane region" description="Helical" evidence="7">
    <location>
        <begin position="221"/>
        <end position="238"/>
    </location>
</feature>
<evidence type="ECO:0000256" key="1">
    <source>
        <dbReference type="ARBA" id="ARBA00004141"/>
    </source>
</evidence>
<evidence type="ECO:0000256" key="3">
    <source>
        <dbReference type="ARBA" id="ARBA00022692"/>
    </source>
</evidence>
<accession>W7ELL8</accession>
<organism evidence="9 10">
    <name type="scientific">Bipolaris victoriae (strain FI3)</name>
    <name type="common">Victoria blight of oats agent</name>
    <name type="synonym">Cochliobolus victoriae</name>
    <dbReference type="NCBI Taxonomy" id="930091"/>
    <lineage>
        <taxon>Eukaryota</taxon>
        <taxon>Fungi</taxon>
        <taxon>Dikarya</taxon>
        <taxon>Ascomycota</taxon>
        <taxon>Pezizomycotina</taxon>
        <taxon>Dothideomycetes</taxon>
        <taxon>Pleosporomycetidae</taxon>
        <taxon>Pleosporales</taxon>
        <taxon>Pleosporineae</taxon>
        <taxon>Pleosporaceae</taxon>
        <taxon>Bipolaris</taxon>
    </lineage>
</organism>
<protein>
    <recommendedName>
        <fullName evidence="8">Major facilitator superfamily (MFS) profile domain-containing protein</fullName>
    </recommendedName>
</protein>
<keyword evidence="3 7" id="KW-0812">Transmembrane</keyword>
<dbReference type="GeneID" id="26253817"/>
<evidence type="ECO:0000256" key="6">
    <source>
        <dbReference type="SAM" id="MobiDB-lite"/>
    </source>
</evidence>
<dbReference type="InterPro" id="IPR011701">
    <property type="entry name" value="MFS"/>
</dbReference>
<dbReference type="PANTHER" id="PTHR23501:SF177">
    <property type="entry name" value="MAJOR FACILITATOR SUPERFAMILY (MFS) PROFILE DOMAIN-CONTAINING PROTEIN-RELATED"/>
    <property type="match status" value="1"/>
</dbReference>
<evidence type="ECO:0000259" key="8">
    <source>
        <dbReference type="PROSITE" id="PS50850"/>
    </source>
</evidence>
<gene>
    <name evidence="9" type="ORF">COCVIDRAFT_26924</name>
</gene>
<dbReference type="Gene3D" id="1.20.1250.20">
    <property type="entry name" value="MFS general substrate transporter like domains"/>
    <property type="match status" value="1"/>
</dbReference>
<evidence type="ECO:0000256" key="5">
    <source>
        <dbReference type="ARBA" id="ARBA00023136"/>
    </source>
</evidence>
<evidence type="ECO:0000256" key="2">
    <source>
        <dbReference type="ARBA" id="ARBA00022448"/>
    </source>
</evidence>
<keyword evidence="10" id="KW-1185">Reference proteome</keyword>
<feature type="domain" description="Major facilitator superfamily (MFS) profile" evidence="8">
    <location>
        <begin position="58"/>
        <end position="357"/>
    </location>
</feature>
<dbReference type="Proteomes" id="UP000054337">
    <property type="component" value="Unassembled WGS sequence"/>
</dbReference>
<proteinExistence type="predicted"/>
<sequence>MAADSASSADARYAESRGSSEKKTTDGMLDAKHVAAAKATNGDGEAAVYYTGWRLTAVMATINLTTLIASLDLGTVATAIPAITRDFNGLEYIGWYSGACFLLVGSSSALSGKLCKYLSARYVFMAALGIYLVGSIVAAAAPNGIALVVGRALQGLGCSGANFLVLFYLPIYFQDVKGTSAITSGGMMGKTRMIHPFTITSGLLTTLGAALLWSTDVNASNAWYIGAQVLFGLGIGLGNQVPVTVLQASASAEDVVATTGIISSDVLNSNWCTLIGNAKYIAISRVLSSGAGELQTLYNGSQLDQVRNAYMVGIKDVFVFCIDVSAATIFAALLVPFVRMPETETPKLEAQEKSAET</sequence>
<evidence type="ECO:0000256" key="7">
    <source>
        <dbReference type="SAM" id="Phobius"/>
    </source>
</evidence>
<keyword evidence="4 7" id="KW-1133">Transmembrane helix</keyword>
<dbReference type="AlphaFoldDB" id="W7ELL8"/>
<feature type="transmembrane region" description="Helical" evidence="7">
    <location>
        <begin position="57"/>
        <end position="80"/>
    </location>
</feature>
<keyword evidence="2" id="KW-0813">Transport</keyword>
<comment type="subcellular location">
    <subcellularLocation>
        <location evidence="1">Membrane</location>
        <topology evidence="1">Multi-pass membrane protein</topology>
    </subcellularLocation>
</comment>
<dbReference type="HOGENOM" id="CLU_000960_22_1_1"/>
<evidence type="ECO:0000313" key="9">
    <source>
        <dbReference type="EMBL" id="EUN26815.1"/>
    </source>
</evidence>
<feature type="transmembrane region" description="Helical" evidence="7">
    <location>
        <begin position="194"/>
        <end position="215"/>
    </location>
</feature>
<feature type="region of interest" description="Disordered" evidence="6">
    <location>
        <begin position="1"/>
        <end position="26"/>
    </location>
</feature>
<dbReference type="PANTHER" id="PTHR23501">
    <property type="entry name" value="MAJOR FACILITATOR SUPERFAMILY"/>
    <property type="match status" value="1"/>
</dbReference>
<dbReference type="OrthoDB" id="10021397at2759"/>
<feature type="transmembrane region" description="Helical" evidence="7">
    <location>
        <begin position="317"/>
        <end position="338"/>
    </location>
</feature>
<name>W7ELL8_BIPV3</name>
<dbReference type="InterPro" id="IPR020846">
    <property type="entry name" value="MFS_dom"/>
</dbReference>
<dbReference type="GO" id="GO:0022857">
    <property type="term" value="F:transmembrane transporter activity"/>
    <property type="evidence" value="ECO:0007669"/>
    <property type="project" value="InterPro"/>
</dbReference>
<dbReference type="RefSeq" id="XP_014556391.1">
    <property type="nucleotide sequence ID" value="XM_014700905.1"/>
</dbReference>